<dbReference type="EMBL" id="CP019236">
    <property type="protein sequence ID" value="APW36299.1"/>
    <property type="molecule type" value="Genomic_DNA"/>
</dbReference>
<dbReference type="GO" id="GO:0016614">
    <property type="term" value="F:oxidoreductase activity, acting on CH-OH group of donors"/>
    <property type="evidence" value="ECO:0007669"/>
    <property type="project" value="InterPro"/>
</dbReference>
<dbReference type="Gene3D" id="3.50.50.60">
    <property type="entry name" value="FAD/NAD(P)-binding domain"/>
    <property type="match status" value="1"/>
</dbReference>
<dbReference type="PROSITE" id="PS00624">
    <property type="entry name" value="GMC_OXRED_2"/>
    <property type="match status" value="1"/>
</dbReference>
<dbReference type="InterPro" id="IPR012132">
    <property type="entry name" value="GMC_OxRdtase"/>
</dbReference>
<evidence type="ECO:0000313" key="7">
    <source>
        <dbReference type="EMBL" id="APW36299.1"/>
    </source>
</evidence>
<accession>A0A1P8JRD1</accession>
<reference evidence="7 8" key="1">
    <citation type="submission" date="2017-01" db="EMBL/GenBank/DDBJ databases">
        <authorList>
            <person name="Mah S.A."/>
            <person name="Swanson W.J."/>
            <person name="Moy G.W."/>
            <person name="Vacquier V.D."/>
        </authorList>
    </citation>
    <scope>NUCLEOTIDE SEQUENCE [LARGE SCALE GENOMIC DNA]</scope>
    <source>
        <strain evidence="7 8">DCY110</strain>
    </source>
</reference>
<proteinExistence type="inferred from homology"/>
<dbReference type="InterPro" id="IPR000172">
    <property type="entry name" value="GMC_OxRdtase_N"/>
</dbReference>
<dbReference type="InterPro" id="IPR036188">
    <property type="entry name" value="FAD/NAD-bd_sf"/>
</dbReference>
<dbReference type="Pfam" id="PF00732">
    <property type="entry name" value="GMC_oxred_N"/>
    <property type="match status" value="1"/>
</dbReference>
<dbReference type="RefSeq" id="WP_076196563.1">
    <property type="nucleotide sequence ID" value="NZ_CP019236.1"/>
</dbReference>
<evidence type="ECO:0000256" key="5">
    <source>
        <dbReference type="PIRSR" id="PIRSR000137-2"/>
    </source>
</evidence>
<evidence type="ECO:0000256" key="2">
    <source>
        <dbReference type="ARBA" id="ARBA00010790"/>
    </source>
</evidence>
<dbReference type="Pfam" id="PF05199">
    <property type="entry name" value="GMC_oxred_C"/>
    <property type="match status" value="1"/>
</dbReference>
<organism evidence="7 8">
    <name type="scientific">Rhodoferax koreensis</name>
    <dbReference type="NCBI Taxonomy" id="1842727"/>
    <lineage>
        <taxon>Bacteria</taxon>
        <taxon>Pseudomonadati</taxon>
        <taxon>Pseudomonadota</taxon>
        <taxon>Betaproteobacteria</taxon>
        <taxon>Burkholderiales</taxon>
        <taxon>Comamonadaceae</taxon>
        <taxon>Rhodoferax</taxon>
    </lineage>
</organism>
<dbReference type="OrthoDB" id="9785276at2"/>
<comment type="similarity">
    <text evidence="2">Belongs to the GMC oxidoreductase family.</text>
</comment>
<feature type="domain" description="Glucose-methanol-choline oxidoreductase N-terminal" evidence="6">
    <location>
        <begin position="235"/>
        <end position="249"/>
    </location>
</feature>
<dbReference type="AlphaFoldDB" id="A0A1P8JRD1"/>
<evidence type="ECO:0000256" key="4">
    <source>
        <dbReference type="ARBA" id="ARBA00022827"/>
    </source>
</evidence>
<dbReference type="Gene3D" id="3.30.560.10">
    <property type="entry name" value="Glucose Oxidase, domain 3"/>
    <property type="match status" value="1"/>
</dbReference>
<sequence>MSDTFDYLIVGAGSAGCVLAGRLSEDPSVRVALLEAGPSGESPLIACPAAVAVLERTGRFHWNFATVPQPGLNGRTGDQPRGKVLGGSSAVDAMVYTRGHPGDYDRWAAEGNAGWAFADVRPFFQRAEACLGVAALAEPNPGSKAFVQAAVQAGFDGPDPEGVGLHRVMQHGGERMSAARAYVTPHLSRPNLSIITGAHATRILLEGKRAVGVEFGHEGYLKQLRANREVLLCAGALQSPQILMLSGIGPHAHLVENGIATRHHLPGVGRNLQDQPAVSLLVHVPGANALPGLSFGGLARLLRAMAEWRRSRTGPLTSNLAEAGGCIRSQADEPLPDLQLQFLVRERIDHGRRLALGHGYAIRVGVLRPRSRGQVSLDGKDPFAPPRIDPDLLGDRDDMERLLRGFGIARRIAAQPALAALGGRESPVSARAQGELQLEHFIRDHAESGERPVGTCRMGPGPLDVVDAQLRVHGVAGLRVVDASVMPYAGGSSQAAVFMLAEKAAELVIRQPNVANEGRPST</sequence>
<evidence type="ECO:0000256" key="3">
    <source>
        <dbReference type="ARBA" id="ARBA00022630"/>
    </source>
</evidence>
<keyword evidence="8" id="KW-1185">Reference proteome</keyword>
<dbReference type="STRING" id="1842727.RD110_02960"/>
<dbReference type="Proteomes" id="UP000186609">
    <property type="component" value="Chromosome"/>
</dbReference>
<protein>
    <submittedName>
        <fullName evidence="7">Glucose-methanol-choline oxidoreductase</fullName>
    </submittedName>
</protein>
<dbReference type="PANTHER" id="PTHR11552">
    <property type="entry name" value="GLUCOSE-METHANOL-CHOLINE GMC OXIDOREDUCTASE"/>
    <property type="match status" value="1"/>
</dbReference>
<evidence type="ECO:0000259" key="6">
    <source>
        <dbReference type="PROSITE" id="PS00624"/>
    </source>
</evidence>
<keyword evidence="4 5" id="KW-0274">FAD</keyword>
<dbReference type="SUPFAM" id="SSF51905">
    <property type="entry name" value="FAD/NAD(P)-binding domain"/>
    <property type="match status" value="1"/>
</dbReference>
<evidence type="ECO:0000313" key="8">
    <source>
        <dbReference type="Proteomes" id="UP000186609"/>
    </source>
</evidence>
<dbReference type="GO" id="GO:0050660">
    <property type="term" value="F:flavin adenine dinucleotide binding"/>
    <property type="evidence" value="ECO:0007669"/>
    <property type="project" value="InterPro"/>
</dbReference>
<keyword evidence="3" id="KW-0285">Flavoprotein</keyword>
<name>A0A1P8JRD1_9BURK</name>
<evidence type="ECO:0000256" key="1">
    <source>
        <dbReference type="ARBA" id="ARBA00001974"/>
    </source>
</evidence>
<dbReference type="PANTHER" id="PTHR11552:SF147">
    <property type="entry name" value="CHOLINE DEHYDROGENASE, MITOCHONDRIAL"/>
    <property type="match status" value="1"/>
</dbReference>
<feature type="binding site" evidence="5">
    <location>
        <position position="84"/>
    </location>
    <ligand>
        <name>FAD</name>
        <dbReference type="ChEBI" id="CHEBI:57692"/>
    </ligand>
</feature>
<dbReference type="InterPro" id="IPR007867">
    <property type="entry name" value="GMC_OxRtase_C"/>
</dbReference>
<dbReference type="KEGG" id="rhy:RD110_02960"/>
<dbReference type="SUPFAM" id="SSF54373">
    <property type="entry name" value="FAD-linked reductases, C-terminal domain"/>
    <property type="match status" value="1"/>
</dbReference>
<comment type="cofactor">
    <cofactor evidence="1 5">
        <name>FAD</name>
        <dbReference type="ChEBI" id="CHEBI:57692"/>
    </cofactor>
</comment>
<dbReference type="PIRSF" id="PIRSF000137">
    <property type="entry name" value="Alcohol_oxidase"/>
    <property type="match status" value="1"/>
</dbReference>
<gene>
    <name evidence="7" type="ORF">RD110_02960</name>
</gene>